<keyword evidence="2" id="KW-1133">Transmembrane helix</keyword>
<evidence type="ECO:0000256" key="1">
    <source>
        <dbReference type="SAM" id="MobiDB-lite"/>
    </source>
</evidence>
<proteinExistence type="predicted"/>
<evidence type="ECO:0000256" key="2">
    <source>
        <dbReference type="SAM" id="Phobius"/>
    </source>
</evidence>
<dbReference type="InterPro" id="IPR012899">
    <property type="entry name" value="LTXXQ"/>
</dbReference>
<dbReference type="Proteomes" id="UP000199345">
    <property type="component" value="Unassembled WGS sequence"/>
</dbReference>
<protein>
    <submittedName>
        <fullName evidence="3">LTXXQ motif family protein</fullName>
    </submittedName>
</protein>
<evidence type="ECO:0000313" key="4">
    <source>
        <dbReference type="Proteomes" id="UP000199345"/>
    </source>
</evidence>
<dbReference type="AlphaFoldDB" id="A0A1I0BKW2"/>
<dbReference type="Pfam" id="PF07813">
    <property type="entry name" value="LTXXQ"/>
    <property type="match status" value="1"/>
</dbReference>
<reference evidence="4" key="1">
    <citation type="submission" date="2016-10" db="EMBL/GenBank/DDBJ databases">
        <authorList>
            <person name="Varghese N."/>
            <person name="Submissions S."/>
        </authorList>
    </citation>
    <scope>NUCLEOTIDE SEQUENCE [LARGE SCALE GENOMIC DNA]</scope>
    <source>
        <strain evidence="4">Nm71</strain>
    </source>
</reference>
<dbReference type="OrthoDB" id="5570786at2"/>
<feature type="region of interest" description="Disordered" evidence="1">
    <location>
        <begin position="75"/>
        <end position="119"/>
    </location>
</feature>
<feature type="transmembrane region" description="Helical" evidence="2">
    <location>
        <begin position="32"/>
        <end position="53"/>
    </location>
</feature>
<dbReference type="EMBL" id="FOIA01000011">
    <property type="protein sequence ID" value="SET06892.1"/>
    <property type="molecule type" value="Genomic_DNA"/>
</dbReference>
<keyword evidence="4" id="KW-1185">Reference proteome</keyword>
<dbReference type="Gene3D" id="1.20.120.1490">
    <property type="match status" value="1"/>
</dbReference>
<name>A0A1I0BKW2_9PROT</name>
<dbReference type="GO" id="GO:0042597">
    <property type="term" value="C:periplasmic space"/>
    <property type="evidence" value="ECO:0007669"/>
    <property type="project" value="InterPro"/>
</dbReference>
<sequence>MNDSKNLHKLLAPEYIYPDLEENYTMLYRNPIVITLSCLSFFILSGSASLVFASQDAAVLQENNNRFLLAEASHHGHDKDANHGNNKKDGKGHGKDGHGSDHDGKKDDKHGGKKSGMKKHMHDYAHQVIPHADKLKLTDEQLGKITRLHIKHKKMHKKVKDALQDNMKAFKKASLKPDTSDTELRDLGKAVTEAFNDMVEHHIKERNAVHAVLTEAQLKQLNSIKMKHDDDAHDDDNGGHSGH</sequence>
<keyword evidence="2" id="KW-0472">Membrane</keyword>
<evidence type="ECO:0000313" key="3">
    <source>
        <dbReference type="EMBL" id="SET06892.1"/>
    </source>
</evidence>
<organism evidence="3 4">
    <name type="scientific">Nitrosomonas marina</name>
    <dbReference type="NCBI Taxonomy" id="917"/>
    <lineage>
        <taxon>Bacteria</taxon>
        <taxon>Pseudomonadati</taxon>
        <taxon>Pseudomonadota</taxon>
        <taxon>Betaproteobacteria</taxon>
        <taxon>Nitrosomonadales</taxon>
        <taxon>Nitrosomonadaceae</taxon>
        <taxon>Nitrosomonas</taxon>
    </lineage>
</organism>
<accession>A0A1I0BKW2</accession>
<feature type="compositionally biased region" description="Basic and acidic residues" evidence="1">
    <location>
        <begin position="75"/>
        <end position="110"/>
    </location>
</feature>
<gene>
    <name evidence="3" type="ORF">SAMN05216326_1119</name>
</gene>
<keyword evidence="2" id="KW-0812">Transmembrane</keyword>